<dbReference type="CDD" id="cd00190">
    <property type="entry name" value="Tryp_SPc"/>
    <property type="match status" value="1"/>
</dbReference>
<comment type="caution">
    <text evidence="3">The sequence shown here is derived from an EMBL/GenBank/DDBJ whole genome shotgun (WGS) entry which is preliminary data.</text>
</comment>
<dbReference type="EMBL" id="JAWJWF010000001">
    <property type="protein sequence ID" value="KAK6640430.1"/>
    <property type="molecule type" value="Genomic_DNA"/>
</dbReference>
<sequence length="258" mass="28257">MNIFVTVAVLAAAALVSARPDLGVNPYILGGSVAANGSSPFVVALRDVHSKEVFCSGALIHERFVITSYDCAKRPVENILVGMGDVHLSQQSFAEVNSKYFDNEYVPGVEAPKYYLAILRLTDPVKLSPTIQLADFSYAGNLDDKEVTAMGWGSTEDEQESSVLLEMKTTTMSNDKCLQVMEPSMKGDFKSQHICVGGRKTSGICFGDEGSPLVYVENGKQYTVGIYAFGTPCDVDYPDVFFRLSHSNEWIKKILDNH</sequence>
<dbReference type="InterPro" id="IPR001254">
    <property type="entry name" value="Trypsin_dom"/>
</dbReference>
<dbReference type="InterPro" id="IPR043504">
    <property type="entry name" value="Peptidase_S1_PA_chymotrypsin"/>
</dbReference>
<dbReference type="PANTHER" id="PTHR24260:SF132">
    <property type="entry name" value="PEPTIDASE S1 DOMAIN-CONTAINING PROTEIN"/>
    <property type="match status" value="1"/>
</dbReference>
<evidence type="ECO:0000256" key="1">
    <source>
        <dbReference type="SAM" id="SignalP"/>
    </source>
</evidence>
<evidence type="ECO:0000313" key="4">
    <source>
        <dbReference type="Proteomes" id="UP001359485"/>
    </source>
</evidence>
<dbReference type="SUPFAM" id="SSF50494">
    <property type="entry name" value="Trypsin-like serine proteases"/>
    <property type="match status" value="1"/>
</dbReference>
<dbReference type="PROSITE" id="PS50240">
    <property type="entry name" value="TRYPSIN_DOM"/>
    <property type="match status" value="1"/>
</dbReference>
<dbReference type="Pfam" id="PF00089">
    <property type="entry name" value="Trypsin"/>
    <property type="match status" value="1"/>
</dbReference>
<dbReference type="SMART" id="SM00020">
    <property type="entry name" value="Tryp_SPc"/>
    <property type="match status" value="1"/>
</dbReference>
<feature type="chain" id="PRO_5046341313" description="Peptidase S1 domain-containing protein" evidence="1">
    <location>
        <begin position="19"/>
        <end position="258"/>
    </location>
</feature>
<keyword evidence="4" id="KW-1185">Reference proteome</keyword>
<feature type="signal peptide" evidence="1">
    <location>
        <begin position="1"/>
        <end position="18"/>
    </location>
</feature>
<protein>
    <recommendedName>
        <fullName evidence="2">Peptidase S1 domain-containing protein</fullName>
    </recommendedName>
</protein>
<feature type="domain" description="Peptidase S1" evidence="2">
    <location>
        <begin position="28"/>
        <end position="256"/>
    </location>
</feature>
<organism evidence="3 4">
    <name type="scientific">Polyplax serrata</name>
    <name type="common">Common mouse louse</name>
    <dbReference type="NCBI Taxonomy" id="468196"/>
    <lineage>
        <taxon>Eukaryota</taxon>
        <taxon>Metazoa</taxon>
        <taxon>Ecdysozoa</taxon>
        <taxon>Arthropoda</taxon>
        <taxon>Hexapoda</taxon>
        <taxon>Insecta</taxon>
        <taxon>Pterygota</taxon>
        <taxon>Neoptera</taxon>
        <taxon>Paraneoptera</taxon>
        <taxon>Psocodea</taxon>
        <taxon>Troctomorpha</taxon>
        <taxon>Phthiraptera</taxon>
        <taxon>Anoplura</taxon>
        <taxon>Polyplacidae</taxon>
        <taxon>Polyplax</taxon>
    </lineage>
</organism>
<evidence type="ECO:0000259" key="2">
    <source>
        <dbReference type="PROSITE" id="PS50240"/>
    </source>
</evidence>
<evidence type="ECO:0000313" key="3">
    <source>
        <dbReference type="EMBL" id="KAK6640430.1"/>
    </source>
</evidence>
<gene>
    <name evidence="3" type="ORF">RUM44_012124</name>
</gene>
<dbReference type="Proteomes" id="UP001359485">
    <property type="component" value="Unassembled WGS sequence"/>
</dbReference>
<dbReference type="InterPro" id="IPR051333">
    <property type="entry name" value="CLIP_Serine_Protease"/>
</dbReference>
<reference evidence="3 4" key="1">
    <citation type="submission" date="2023-09" db="EMBL/GenBank/DDBJ databases">
        <title>Genomes of two closely related lineages of the louse Polyplax serrata with different host specificities.</title>
        <authorList>
            <person name="Martinu J."/>
            <person name="Tarabai H."/>
            <person name="Stefka J."/>
            <person name="Hypsa V."/>
        </authorList>
    </citation>
    <scope>NUCLEOTIDE SEQUENCE [LARGE SCALE GENOMIC DNA]</scope>
    <source>
        <strain evidence="3">98ZLc_SE</strain>
    </source>
</reference>
<dbReference type="InterPro" id="IPR009003">
    <property type="entry name" value="Peptidase_S1_PA"/>
</dbReference>
<keyword evidence="1" id="KW-0732">Signal</keyword>
<dbReference type="Gene3D" id="2.40.10.10">
    <property type="entry name" value="Trypsin-like serine proteases"/>
    <property type="match status" value="1"/>
</dbReference>
<accession>A0ABR1BEU3</accession>
<proteinExistence type="predicted"/>
<dbReference type="PANTHER" id="PTHR24260">
    <property type="match status" value="1"/>
</dbReference>
<name>A0ABR1BEU3_POLSC</name>